<feature type="region of interest" description="Disordered" evidence="1">
    <location>
        <begin position="203"/>
        <end position="228"/>
    </location>
</feature>
<organism evidence="2 3">
    <name type="scientific">Goodea atripinnis</name>
    <dbReference type="NCBI Taxonomy" id="208336"/>
    <lineage>
        <taxon>Eukaryota</taxon>
        <taxon>Metazoa</taxon>
        <taxon>Chordata</taxon>
        <taxon>Craniata</taxon>
        <taxon>Vertebrata</taxon>
        <taxon>Euteleostomi</taxon>
        <taxon>Actinopterygii</taxon>
        <taxon>Neopterygii</taxon>
        <taxon>Teleostei</taxon>
        <taxon>Neoteleostei</taxon>
        <taxon>Acanthomorphata</taxon>
        <taxon>Ovalentaria</taxon>
        <taxon>Atherinomorphae</taxon>
        <taxon>Cyprinodontiformes</taxon>
        <taxon>Goodeidae</taxon>
        <taxon>Goodea</taxon>
    </lineage>
</organism>
<accession>A0ABV0PRI9</accession>
<name>A0ABV0PRI9_9TELE</name>
<feature type="non-terminal residue" evidence="2">
    <location>
        <position position="1"/>
    </location>
</feature>
<evidence type="ECO:0000256" key="1">
    <source>
        <dbReference type="SAM" id="MobiDB-lite"/>
    </source>
</evidence>
<keyword evidence="3" id="KW-1185">Reference proteome</keyword>
<sequence>LQTSIQKNNQDGLEVASSSIRGEQVRSGSLQLSRTAVDLHEEPAVSAVRSIRTEVSTGIRTKKKFQIFGSKQEDELSTHTSLTSILWRSNDALLLLAEISNVRHLRVSLSDNELEALNSREELRQQQVHSAIHSTHLELQVGGGGGPEGGGVEKQKFPLIQEHLLTGRGFYQRFLMVLFLQKLIQQSHPELLPWRQELKQEVSSAEEAGTCDIPENDQSKLRQNAPSQ</sequence>
<protein>
    <submittedName>
        <fullName evidence="2">Uncharacterized protein</fullName>
    </submittedName>
</protein>
<dbReference type="Proteomes" id="UP001476798">
    <property type="component" value="Unassembled WGS sequence"/>
</dbReference>
<evidence type="ECO:0000313" key="3">
    <source>
        <dbReference type="Proteomes" id="UP001476798"/>
    </source>
</evidence>
<proteinExistence type="predicted"/>
<gene>
    <name evidence="2" type="ORF">GOODEAATRI_024183</name>
</gene>
<reference evidence="2 3" key="1">
    <citation type="submission" date="2021-06" db="EMBL/GenBank/DDBJ databases">
        <authorList>
            <person name="Palmer J.M."/>
        </authorList>
    </citation>
    <scope>NUCLEOTIDE SEQUENCE [LARGE SCALE GENOMIC DNA]</scope>
    <source>
        <strain evidence="2 3">GA_2019</strain>
        <tissue evidence="2">Muscle</tissue>
    </source>
</reference>
<comment type="caution">
    <text evidence="2">The sequence shown here is derived from an EMBL/GenBank/DDBJ whole genome shotgun (WGS) entry which is preliminary data.</text>
</comment>
<dbReference type="EMBL" id="JAHRIO010082633">
    <property type="protein sequence ID" value="MEQ2185998.1"/>
    <property type="molecule type" value="Genomic_DNA"/>
</dbReference>
<evidence type="ECO:0000313" key="2">
    <source>
        <dbReference type="EMBL" id="MEQ2185998.1"/>
    </source>
</evidence>